<gene>
    <name evidence="1" type="ORF">LQ564_24175</name>
</gene>
<reference evidence="1" key="1">
    <citation type="submission" date="2021-11" db="EMBL/GenBank/DDBJ databases">
        <title>The complete genome of Massilia sp sp. G4R7.</title>
        <authorList>
            <person name="Liu L."/>
            <person name="Yue J."/>
            <person name="Yuan J."/>
            <person name="Yang F."/>
            <person name="Li L."/>
        </authorList>
    </citation>
    <scope>NUCLEOTIDE SEQUENCE</scope>
    <source>
        <strain evidence="1">G4R7</strain>
    </source>
</reference>
<accession>A0ABS8QCB1</accession>
<protein>
    <submittedName>
        <fullName evidence="1">Right-handed parallel beta-helix repeat-containing protein</fullName>
    </submittedName>
</protein>
<evidence type="ECO:0000313" key="2">
    <source>
        <dbReference type="Proteomes" id="UP001179361"/>
    </source>
</evidence>
<dbReference type="RefSeq" id="WP_231060675.1">
    <property type="nucleotide sequence ID" value="NZ_JAJNOC010000012.1"/>
</dbReference>
<sequence length="477" mass="50028">MRPRLLWLGAALVTLGLLALAAALFWLQGQGVTPRALAPYLERRSAGHNALITGVGRRLADSLNRLDRGAAGGYAVPALVVGAGPAPAGGATGTPRPVSSVDQLRQAFGAAAPGDVIVLAPGRYRIVGALEARRPGAEGNPVVVRAARPGTVVLELDGVEGILVAAPWWRFENLDIHGACAVPASCEHAFHVVGQARGFAAVNNTITDFNAHFKINGNRDGFPDAGLIEYNTLTNSAPRRTANPVTPIDLVAASDWTIRANLITDFIKADGDGISYGAFAKGAAARTRFERNVVVCEQRLQGYPGERVGLSFGGGGTGKPYCRDGRCITEHDAGVMRDNLVASCSDAGVYVNSSAGTRLLHNTLLDTAGVQVRFPESSAQLEGNVIDGAVVTRNGARLDMGDNRDTPIAALYLGRHPQRSLFADAARLDLRWSGDAPRRAGSGEGSGEGVDLCGAERPARPAYGAFEDFGACLARQR</sequence>
<dbReference type="SUPFAM" id="SSF51126">
    <property type="entry name" value="Pectin lyase-like"/>
    <property type="match status" value="1"/>
</dbReference>
<evidence type="ECO:0000313" key="1">
    <source>
        <dbReference type="EMBL" id="MCD2519405.1"/>
    </source>
</evidence>
<dbReference type="InterPro" id="IPR012334">
    <property type="entry name" value="Pectin_lyas_fold"/>
</dbReference>
<keyword evidence="2" id="KW-1185">Reference proteome</keyword>
<dbReference type="InterPro" id="IPR011050">
    <property type="entry name" value="Pectin_lyase_fold/virulence"/>
</dbReference>
<organism evidence="1 2">
    <name type="scientific">Massilia phyllostachyos</name>
    <dbReference type="NCBI Taxonomy" id="2898585"/>
    <lineage>
        <taxon>Bacteria</taxon>
        <taxon>Pseudomonadati</taxon>
        <taxon>Pseudomonadota</taxon>
        <taxon>Betaproteobacteria</taxon>
        <taxon>Burkholderiales</taxon>
        <taxon>Oxalobacteraceae</taxon>
        <taxon>Telluria group</taxon>
        <taxon>Massilia</taxon>
    </lineage>
</organism>
<name>A0ABS8QCB1_9BURK</name>
<dbReference type="EMBL" id="JAJNOC010000012">
    <property type="protein sequence ID" value="MCD2519405.1"/>
    <property type="molecule type" value="Genomic_DNA"/>
</dbReference>
<dbReference type="Gene3D" id="2.160.20.10">
    <property type="entry name" value="Single-stranded right-handed beta-helix, Pectin lyase-like"/>
    <property type="match status" value="1"/>
</dbReference>
<dbReference type="Proteomes" id="UP001179361">
    <property type="component" value="Unassembled WGS sequence"/>
</dbReference>
<comment type="caution">
    <text evidence="1">The sequence shown here is derived from an EMBL/GenBank/DDBJ whole genome shotgun (WGS) entry which is preliminary data.</text>
</comment>
<proteinExistence type="predicted"/>